<evidence type="ECO:0000256" key="1">
    <source>
        <dbReference type="SAM" id="MobiDB-lite"/>
    </source>
</evidence>
<name>A0ABD5ZQ95_9EURY</name>
<proteinExistence type="predicted"/>
<dbReference type="InterPro" id="IPR038693">
    <property type="entry name" value="PaaB_sf"/>
</dbReference>
<comment type="caution">
    <text evidence="2">The sequence shown here is derived from an EMBL/GenBank/DDBJ whole genome shotgun (WGS) entry which is preliminary data.</text>
</comment>
<accession>A0ABD5ZQ95</accession>
<sequence>MRFEVFRQEKRKDYHQHVGDVHAPNMELAKQYAQVMHARRKPANSLWVVPKDDIGTVDADEMGVEMGGTTQKEYRWATNYSTGQMAEEIEDSQREQEDAERELKASKGEGGD</sequence>
<dbReference type="RefSeq" id="WP_276233912.1">
    <property type="nucleotide sequence ID" value="NZ_CP119802.1"/>
</dbReference>
<gene>
    <name evidence="2" type="ORF">ACFQJ4_10635</name>
</gene>
<evidence type="ECO:0000313" key="3">
    <source>
        <dbReference type="Proteomes" id="UP001596398"/>
    </source>
</evidence>
<dbReference type="Pfam" id="PF06243">
    <property type="entry name" value="PaaB"/>
    <property type="match status" value="1"/>
</dbReference>
<evidence type="ECO:0000313" key="2">
    <source>
        <dbReference type="EMBL" id="MFC7235771.1"/>
    </source>
</evidence>
<dbReference type="Proteomes" id="UP001596398">
    <property type="component" value="Unassembled WGS sequence"/>
</dbReference>
<organism evidence="2 3">
    <name type="scientific">Halosegnis marinus</name>
    <dbReference type="NCBI Taxonomy" id="3034023"/>
    <lineage>
        <taxon>Archaea</taxon>
        <taxon>Methanobacteriati</taxon>
        <taxon>Methanobacteriota</taxon>
        <taxon>Stenosarchaea group</taxon>
        <taxon>Halobacteria</taxon>
        <taxon>Halobacteriales</taxon>
        <taxon>Natronomonadaceae</taxon>
        <taxon>Halosegnis</taxon>
    </lineage>
</organism>
<keyword evidence="3" id="KW-1185">Reference proteome</keyword>
<feature type="region of interest" description="Disordered" evidence="1">
    <location>
        <begin position="82"/>
        <end position="112"/>
    </location>
</feature>
<dbReference type="InterPro" id="IPR009359">
    <property type="entry name" value="PaaB"/>
</dbReference>
<feature type="compositionally biased region" description="Basic and acidic residues" evidence="1">
    <location>
        <begin position="91"/>
        <end position="112"/>
    </location>
</feature>
<dbReference type="GeneID" id="79267469"/>
<dbReference type="AlphaFoldDB" id="A0ABD5ZQ95"/>
<protein>
    <submittedName>
        <fullName evidence="2">Phenylacetic acid degradation protein PaaB</fullName>
    </submittedName>
</protein>
<dbReference type="EMBL" id="JBHTAP010000001">
    <property type="protein sequence ID" value="MFC7235771.1"/>
    <property type="molecule type" value="Genomic_DNA"/>
</dbReference>
<reference evidence="2 3" key="1">
    <citation type="journal article" date="2019" name="Int. J. Syst. Evol. Microbiol.">
        <title>The Global Catalogue of Microorganisms (GCM) 10K type strain sequencing project: providing services to taxonomists for standard genome sequencing and annotation.</title>
        <authorList>
            <consortium name="The Broad Institute Genomics Platform"/>
            <consortium name="The Broad Institute Genome Sequencing Center for Infectious Disease"/>
            <person name="Wu L."/>
            <person name="Ma J."/>
        </authorList>
    </citation>
    <scope>NUCLEOTIDE SEQUENCE [LARGE SCALE GENOMIC DNA]</scope>
    <source>
        <strain evidence="2 3">DT85</strain>
    </source>
</reference>
<dbReference type="Gene3D" id="3.10.20.520">
    <property type="entry name" value="Phenylacetic acid degradation B"/>
    <property type="match status" value="1"/>
</dbReference>